<gene>
    <name evidence="1" type="ORF">SAMN02745176_02624</name>
</gene>
<dbReference type="STRING" id="1122184.SAMN02745176_02624"/>
<accession>A0A1M6H2X6</accession>
<dbReference type="PANTHER" id="PTHR34351:SF2">
    <property type="entry name" value="DUF58 DOMAIN-CONTAINING PROTEIN"/>
    <property type="match status" value="1"/>
</dbReference>
<dbReference type="Proteomes" id="UP000184442">
    <property type="component" value="Unassembled WGS sequence"/>
</dbReference>
<name>A0A1M6H2X6_9FIRM</name>
<dbReference type="OrthoDB" id="9789943at2"/>
<dbReference type="AlphaFoldDB" id="A0A1M6H2X6"/>
<keyword evidence="2" id="KW-1185">Reference proteome</keyword>
<reference evidence="1 2" key="1">
    <citation type="submission" date="2016-11" db="EMBL/GenBank/DDBJ databases">
        <authorList>
            <person name="Jaros S."/>
            <person name="Januszkiewicz K."/>
            <person name="Wedrychowicz H."/>
        </authorList>
    </citation>
    <scope>NUCLEOTIDE SEQUENCE [LARGE SCALE GENOMIC DNA]</scope>
    <source>
        <strain evidence="1 2">DSM 19022</strain>
    </source>
</reference>
<dbReference type="PANTHER" id="PTHR34351">
    <property type="entry name" value="SLR1927 PROTEIN-RELATED"/>
    <property type="match status" value="1"/>
</dbReference>
<protein>
    <submittedName>
        <fullName evidence="1">Uncharacterized protein</fullName>
    </submittedName>
</protein>
<proteinExistence type="predicted"/>
<evidence type="ECO:0000313" key="1">
    <source>
        <dbReference type="EMBL" id="SHJ16492.1"/>
    </source>
</evidence>
<dbReference type="EMBL" id="FQZS01000018">
    <property type="protein sequence ID" value="SHJ16492.1"/>
    <property type="molecule type" value="Genomic_DNA"/>
</dbReference>
<dbReference type="RefSeq" id="WP_073026629.1">
    <property type="nucleotide sequence ID" value="NZ_FQZS01000018.1"/>
</dbReference>
<evidence type="ECO:0000313" key="2">
    <source>
        <dbReference type="Proteomes" id="UP000184442"/>
    </source>
</evidence>
<sequence>MIYVLVFLILIGFALNYLSRKYVLHNLDYSREISKKVVEVDEEFEISTIIENRKLLPVTFLQVVEKYPSVIKFKFKTSISKSEEHLFHRTTMMLLPYQRVKRSVKVSFGRRGRMVLRDVILLGGDLLGFHTATKELKYLQEIVVLPKKTSLDDEILPYGNYYGDISVKRWIIDDPLLTVGIREYTGSEPMKSIHWPSSLRTGALMVKQLDFTTDNTVMIALNIECSKPFWSGFNIGYIERCISITREVMERFEEAGIPYGLVSNARYSGALNSGSTAGVGYGRAHYNNLVENLGRIEYSITMTFDELLDNMTKDSGSYTTYVIITPVMLKDYIDVVNILSNKSMRMVVISLHETNLEYLKDGIIAYVGRKE</sequence>
<organism evidence="1 2">
    <name type="scientific">Lutispora thermophila DSM 19022</name>
    <dbReference type="NCBI Taxonomy" id="1122184"/>
    <lineage>
        <taxon>Bacteria</taxon>
        <taxon>Bacillati</taxon>
        <taxon>Bacillota</taxon>
        <taxon>Clostridia</taxon>
        <taxon>Lutisporales</taxon>
        <taxon>Lutisporaceae</taxon>
        <taxon>Lutispora</taxon>
    </lineage>
</organism>